<organism evidence="2 3">
    <name type="scientific">Bombiscardovia coagulans</name>
    <dbReference type="NCBI Taxonomy" id="686666"/>
    <lineage>
        <taxon>Bacteria</taxon>
        <taxon>Bacillati</taxon>
        <taxon>Actinomycetota</taxon>
        <taxon>Actinomycetes</taxon>
        <taxon>Bifidobacteriales</taxon>
        <taxon>Bifidobacteriaceae</taxon>
        <taxon>Bombiscardovia</taxon>
    </lineage>
</organism>
<feature type="transmembrane region" description="Helical" evidence="1">
    <location>
        <begin position="25"/>
        <end position="48"/>
    </location>
</feature>
<keyword evidence="1" id="KW-1133">Transmembrane helix</keyword>
<gene>
    <name evidence="2" type="ORF">BOCO_0753</name>
</gene>
<keyword evidence="3" id="KW-1185">Reference proteome</keyword>
<evidence type="ECO:0000256" key="1">
    <source>
        <dbReference type="SAM" id="Phobius"/>
    </source>
</evidence>
<protein>
    <recommendedName>
        <fullName evidence="4">DUF2530 domain-containing protein</fullName>
    </recommendedName>
</protein>
<feature type="transmembrane region" description="Helical" evidence="1">
    <location>
        <begin position="54"/>
        <end position="71"/>
    </location>
</feature>
<sequence length="84" mass="9369">MKLAPIFDPDARRPSPKPVQVDLRLIFWAGTGLWALALIILAALTVFGVNTVKPMIVCASGVVIGLLMLVWEHCNRRDYRRLAL</sequence>
<proteinExistence type="predicted"/>
<reference evidence="2 3" key="1">
    <citation type="journal article" date="2017" name="BMC Genomics">
        <title>Comparative genomic and phylogenomic analyses of the Bifidobacteriaceae family.</title>
        <authorList>
            <person name="Lugli G.A."/>
            <person name="Milani C."/>
            <person name="Turroni F."/>
            <person name="Duranti S."/>
            <person name="Mancabelli L."/>
            <person name="Mangifesta M."/>
            <person name="Ferrario C."/>
            <person name="Modesto M."/>
            <person name="Mattarelli P."/>
            <person name="Jiri K."/>
            <person name="van Sinderen D."/>
            <person name="Ventura M."/>
        </authorList>
    </citation>
    <scope>NUCLEOTIDE SEQUENCE [LARGE SCALE GENOMIC DNA]</scope>
    <source>
        <strain evidence="2 3">DSM 22924</strain>
    </source>
</reference>
<dbReference type="Proteomes" id="UP000216004">
    <property type="component" value="Unassembled WGS sequence"/>
</dbReference>
<keyword evidence="1" id="KW-0812">Transmembrane</keyword>
<keyword evidence="1" id="KW-0472">Membrane</keyword>
<evidence type="ECO:0008006" key="4">
    <source>
        <dbReference type="Google" id="ProtNLM"/>
    </source>
</evidence>
<evidence type="ECO:0000313" key="2">
    <source>
        <dbReference type="EMBL" id="OZG50236.1"/>
    </source>
</evidence>
<accession>A0A261EUB1</accession>
<dbReference type="RefSeq" id="WP_094722740.1">
    <property type="nucleotide sequence ID" value="NZ_MWWS01000004.1"/>
</dbReference>
<evidence type="ECO:0000313" key="3">
    <source>
        <dbReference type="Proteomes" id="UP000216004"/>
    </source>
</evidence>
<dbReference type="OrthoDB" id="3243101at2"/>
<name>A0A261EUB1_9BIFI</name>
<dbReference type="EMBL" id="MWWS01000004">
    <property type="protein sequence ID" value="OZG50236.1"/>
    <property type="molecule type" value="Genomic_DNA"/>
</dbReference>
<dbReference type="AlphaFoldDB" id="A0A261EUB1"/>
<comment type="caution">
    <text evidence="2">The sequence shown here is derived from an EMBL/GenBank/DDBJ whole genome shotgun (WGS) entry which is preliminary data.</text>
</comment>